<dbReference type="Gene3D" id="3.40.190.10">
    <property type="entry name" value="Periplasmic binding protein-like II"/>
    <property type="match status" value="2"/>
</dbReference>
<evidence type="ECO:0000256" key="5">
    <source>
        <dbReference type="SAM" id="SignalP"/>
    </source>
</evidence>
<protein>
    <submittedName>
        <fullName evidence="7">Amino acid ABC transporter substrate-binding protein (PAAT family)</fullName>
    </submittedName>
</protein>
<dbReference type="CDD" id="cd01004">
    <property type="entry name" value="PBP2_MidA_like"/>
    <property type="match status" value="1"/>
</dbReference>
<evidence type="ECO:0000256" key="1">
    <source>
        <dbReference type="ARBA" id="ARBA00004196"/>
    </source>
</evidence>
<keyword evidence="8" id="KW-1185">Reference proteome</keyword>
<organism evidence="7 8">
    <name type="scientific">Kitasatospora viridis</name>
    <dbReference type="NCBI Taxonomy" id="281105"/>
    <lineage>
        <taxon>Bacteria</taxon>
        <taxon>Bacillati</taxon>
        <taxon>Actinomycetota</taxon>
        <taxon>Actinomycetes</taxon>
        <taxon>Kitasatosporales</taxon>
        <taxon>Streptomycetaceae</taxon>
        <taxon>Kitasatospora</taxon>
    </lineage>
</organism>
<reference evidence="7 8" key="1">
    <citation type="submission" date="2019-06" db="EMBL/GenBank/DDBJ databases">
        <title>Sequencing the genomes of 1000 actinobacteria strains.</title>
        <authorList>
            <person name="Klenk H.-P."/>
        </authorList>
    </citation>
    <scope>NUCLEOTIDE SEQUENCE [LARGE SCALE GENOMIC DNA]</scope>
    <source>
        <strain evidence="7 8">DSM 44826</strain>
    </source>
</reference>
<evidence type="ECO:0000313" key="8">
    <source>
        <dbReference type="Proteomes" id="UP000317940"/>
    </source>
</evidence>
<accession>A0A561UF11</accession>
<proteinExistence type="inferred from homology"/>
<gene>
    <name evidence="7" type="ORF">FHX73_111754</name>
</gene>
<dbReference type="Proteomes" id="UP000317940">
    <property type="component" value="Unassembled WGS sequence"/>
</dbReference>
<dbReference type="PROSITE" id="PS01039">
    <property type="entry name" value="SBP_BACTERIAL_3"/>
    <property type="match status" value="1"/>
</dbReference>
<dbReference type="PANTHER" id="PTHR35936">
    <property type="entry name" value="MEMBRANE-BOUND LYTIC MUREIN TRANSGLYCOSYLASE F"/>
    <property type="match status" value="1"/>
</dbReference>
<dbReference type="AlphaFoldDB" id="A0A561UF11"/>
<comment type="subcellular location">
    <subcellularLocation>
        <location evidence="1">Cell envelope</location>
    </subcellularLocation>
</comment>
<keyword evidence="3 5" id="KW-0732">Signal</keyword>
<dbReference type="InterPro" id="IPR018313">
    <property type="entry name" value="SBP_3_CS"/>
</dbReference>
<name>A0A561UF11_9ACTN</name>
<dbReference type="PANTHER" id="PTHR35936:SF17">
    <property type="entry name" value="ARGININE-BINDING EXTRACELLULAR PROTEIN ARTP"/>
    <property type="match status" value="1"/>
</dbReference>
<sequence>MSNGFALPENTAPRRTAPAAALVAAAALLLAGCASTPAPADTTAALRARLPKAILSSGVLRIGSDLNYTPVDFRGQDGSPTGLDIDLGNALAAQLGLRAEFVDQQFATLIPAVQHHQLDLAMSAVIDTQQRETGVDANGTQVDPGADFVDYFLTGTAILVRAGNPLSVVTLDDLCGHTVALQRGTVQADIAAGQVNVCRQAGKTLTVDLFDTDDQALAEVASGKAAADLNDYPVAAWNTRPDNSAGRFQVTGALLQTSLYGITVNKADTGLRDALSKALDHLIIGGQYDTIIDKWGAQGGRLAASEVDGSF</sequence>
<dbReference type="GO" id="GO:0030313">
    <property type="term" value="C:cell envelope"/>
    <property type="evidence" value="ECO:0007669"/>
    <property type="project" value="UniProtKB-SubCell"/>
</dbReference>
<dbReference type="OrthoDB" id="4633994at2"/>
<evidence type="ECO:0000259" key="6">
    <source>
        <dbReference type="SMART" id="SM00062"/>
    </source>
</evidence>
<dbReference type="InterPro" id="IPR001638">
    <property type="entry name" value="Solute-binding_3/MltF_N"/>
</dbReference>
<comment type="similarity">
    <text evidence="2 4">Belongs to the bacterial solute-binding protein 3 family.</text>
</comment>
<feature type="chain" id="PRO_5021703051" evidence="5">
    <location>
        <begin position="41"/>
        <end position="311"/>
    </location>
</feature>
<evidence type="ECO:0000256" key="3">
    <source>
        <dbReference type="ARBA" id="ARBA00022729"/>
    </source>
</evidence>
<dbReference type="SMART" id="SM00062">
    <property type="entry name" value="PBPb"/>
    <property type="match status" value="1"/>
</dbReference>
<feature type="domain" description="Solute-binding protein family 3/N-terminal" evidence="6">
    <location>
        <begin position="59"/>
        <end position="299"/>
    </location>
</feature>
<dbReference type="RefSeq" id="WP_145904454.1">
    <property type="nucleotide sequence ID" value="NZ_BAAAMZ010000013.1"/>
</dbReference>
<evidence type="ECO:0000313" key="7">
    <source>
        <dbReference type="EMBL" id="TWF97952.1"/>
    </source>
</evidence>
<dbReference type="Pfam" id="PF00497">
    <property type="entry name" value="SBP_bac_3"/>
    <property type="match status" value="1"/>
</dbReference>
<evidence type="ECO:0000256" key="4">
    <source>
        <dbReference type="RuleBase" id="RU003744"/>
    </source>
</evidence>
<feature type="signal peptide" evidence="5">
    <location>
        <begin position="1"/>
        <end position="40"/>
    </location>
</feature>
<evidence type="ECO:0000256" key="2">
    <source>
        <dbReference type="ARBA" id="ARBA00010333"/>
    </source>
</evidence>
<comment type="caution">
    <text evidence="7">The sequence shown here is derived from an EMBL/GenBank/DDBJ whole genome shotgun (WGS) entry which is preliminary data.</text>
</comment>
<dbReference type="EMBL" id="VIWT01000001">
    <property type="protein sequence ID" value="TWF97952.1"/>
    <property type="molecule type" value="Genomic_DNA"/>
</dbReference>
<dbReference type="SUPFAM" id="SSF53850">
    <property type="entry name" value="Periplasmic binding protein-like II"/>
    <property type="match status" value="1"/>
</dbReference>